<dbReference type="EMBL" id="QAON01000033">
    <property type="protein sequence ID" value="PTQ86727.1"/>
    <property type="molecule type" value="Genomic_DNA"/>
</dbReference>
<dbReference type="AlphaFoldDB" id="A0A2T5ISC1"/>
<name>A0A2T5ISC1_9GAMM</name>
<dbReference type="RefSeq" id="WP_107867045.1">
    <property type="nucleotide sequence ID" value="NZ_QAON01000033.1"/>
</dbReference>
<gene>
    <name evidence="2" type="ORF">C8N29_1336</name>
</gene>
<evidence type="ECO:0000259" key="1">
    <source>
        <dbReference type="PROSITE" id="PS51750"/>
    </source>
</evidence>
<dbReference type="InterPro" id="IPR003497">
    <property type="entry name" value="BRO_N_domain"/>
</dbReference>
<reference evidence="2 3" key="1">
    <citation type="submission" date="2018-04" db="EMBL/GenBank/DDBJ databases">
        <title>Genomic Encyclopedia of Archaeal and Bacterial Type Strains, Phase II (KMG-II): from individual species to whole genera.</title>
        <authorList>
            <person name="Goeker M."/>
        </authorList>
    </citation>
    <scope>NUCLEOTIDE SEQUENCE [LARGE SCALE GENOMIC DNA]</scope>
    <source>
        <strain evidence="2 3">DSM 5822</strain>
    </source>
</reference>
<dbReference type="PROSITE" id="PS51750">
    <property type="entry name" value="BRO_N"/>
    <property type="match status" value="1"/>
</dbReference>
<comment type="caution">
    <text evidence="2">The sequence shown here is derived from an EMBL/GenBank/DDBJ whole genome shotgun (WGS) entry which is preliminary data.</text>
</comment>
<feature type="domain" description="Bro-N" evidence="1">
    <location>
        <begin position="1"/>
        <end position="111"/>
    </location>
</feature>
<accession>A0A2T5ISC1</accession>
<dbReference type="Pfam" id="PF02498">
    <property type="entry name" value="Bro-N"/>
    <property type="match status" value="1"/>
</dbReference>
<proteinExistence type="predicted"/>
<dbReference type="OrthoDB" id="5298460at2"/>
<evidence type="ECO:0000313" key="2">
    <source>
        <dbReference type="EMBL" id="PTQ86727.1"/>
    </source>
</evidence>
<evidence type="ECO:0000313" key="3">
    <source>
        <dbReference type="Proteomes" id="UP000244223"/>
    </source>
</evidence>
<organism evidence="2 3">
    <name type="scientific">Agitococcus lubricus</name>
    <dbReference type="NCBI Taxonomy" id="1077255"/>
    <lineage>
        <taxon>Bacteria</taxon>
        <taxon>Pseudomonadati</taxon>
        <taxon>Pseudomonadota</taxon>
        <taxon>Gammaproteobacteria</taxon>
        <taxon>Moraxellales</taxon>
        <taxon>Moraxellaceae</taxon>
        <taxon>Agitococcus</taxon>
    </lineage>
</organism>
<keyword evidence="3" id="KW-1185">Reference proteome</keyword>
<dbReference type="SMART" id="SM01040">
    <property type="entry name" value="Bro-N"/>
    <property type="match status" value="1"/>
</dbReference>
<protein>
    <submittedName>
        <fullName evidence="2">Prophage antirepressor-like protein</fullName>
    </submittedName>
</protein>
<sequence length="357" mass="40127">MTTNALTFDNTVFEIIDFSGMCWLRGYQIGSALGYSQPDAAISKIYDRNADEFTDQMTTILELDTSGGKQKTRIFSLRGAHLIAMLARTPIAKAFRKWVLDILDKQTTAQTSPDTTETLSQTLNQLSKGNKKLYMSMYNGLTRRFAIGRLADIPHAEIHNALATIYFFAVEWHRKNTPTQLPLKLNDGEWYLVVKNGVVLWERKLKPNCNDIPANTLQNPKLMLEHIREVVGEFVGQPALEHENNLVMISRDTTNKVMDYFAALRHEINRLGGKLPVAPNFDKEAIVRAVITDMMDSSRMLVSFDFITGKPQITFVPNDCFVASRDNIANLIAGSDGVPRKYLPDIIKAVANRLAGN</sequence>
<dbReference type="Proteomes" id="UP000244223">
    <property type="component" value="Unassembled WGS sequence"/>
</dbReference>